<dbReference type="Proteomes" id="UP000078237">
    <property type="component" value="Unassembled WGS sequence"/>
</dbReference>
<evidence type="ECO:0000256" key="1">
    <source>
        <dbReference type="SAM" id="MobiDB-lite"/>
    </source>
</evidence>
<protein>
    <submittedName>
        <fullName evidence="2">Uncharacterized protein</fullName>
    </submittedName>
</protein>
<gene>
    <name evidence="2" type="ORF">MMYC01_204789</name>
</gene>
<feature type="compositionally biased region" description="Polar residues" evidence="1">
    <location>
        <begin position="81"/>
        <end position="97"/>
    </location>
</feature>
<sequence>MPAHIVIAGSWCEILKSQTVGAFSSISNSFSRGSLTSQGTNSAGNMNGGSSNLGIATPAQETTREQFLGLAPEPCKADPTEGQNNFLTKSQSSSSPRLTALPDDPGLVTTAMTAQYWTGRFASLQDKFRNELLELENLSLLIEAHTDGSLHEPCASAVTRLIQETNLDSLSLNTDNNYMGPVLLPTRHIPKPATNEAIPKKAGYTASLFEPKARLPPLPTARTTTTTTTTTNLPRPRPRLGLNIHLVNHYRQGHHDAMAAAHNSSSQVEQKRKELKDLAIARADDTVVVRRALTHLGNLCLTREARESFTAWRVLHARKEGNSSLLPRGARMDDQVVFEERDQAQERRLIRVREREDGSDAFDRERGGLGKRGPVGARRPALVRRLKRGPVRKGEAGPSLMFSTLPMASSSSSFPPTVGKGEAV</sequence>
<dbReference type="STRING" id="100816.A0A175W442"/>
<feature type="region of interest" description="Disordered" evidence="1">
    <location>
        <begin position="214"/>
        <end position="239"/>
    </location>
</feature>
<feature type="compositionally biased region" description="Polar residues" evidence="1">
    <location>
        <begin position="406"/>
        <end position="415"/>
    </location>
</feature>
<feature type="region of interest" description="Disordered" evidence="1">
    <location>
        <begin position="73"/>
        <end position="104"/>
    </location>
</feature>
<proteinExistence type="predicted"/>
<feature type="compositionally biased region" description="Low complexity" evidence="1">
    <location>
        <begin position="220"/>
        <end position="239"/>
    </location>
</feature>
<organism evidence="2 3">
    <name type="scientific">Madurella mycetomatis</name>
    <dbReference type="NCBI Taxonomy" id="100816"/>
    <lineage>
        <taxon>Eukaryota</taxon>
        <taxon>Fungi</taxon>
        <taxon>Dikarya</taxon>
        <taxon>Ascomycota</taxon>
        <taxon>Pezizomycotina</taxon>
        <taxon>Sordariomycetes</taxon>
        <taxon>Sordariomycetidae</taxon>
        <taxon>Sordariales</taxon>
        <taxon>Sordariales incertae sedis</taxon>
        <taxon>Madurella</taxon>
    </lineage>
</organism>
<dbReference type="AlphaFoldDB" id="A0A175W442"/>
<evidence type="ECO:0000313" key="2">
    <source>
        <dbReference type="EMBL" id="KXX77784.1"/>
    </source>
</evidence>
<evidence type="ECO:0000313" key="3">
    <source>
        <dbReference type="Proteomes" id="UP000078237"/>
    </source>
</evidence>
<comment type="caution">
    <text evidence="2">The sequence shown here is derived from an EMBL/GenBank/DDBJ whole genome shotgun (WGS) entry which is preliminary data.</text>
</comment>
<dbReference type="OrthoDB" id="4586361at2759"/>
<feature type="compositionally biased region" description="Low complexity" evidence="1">
    <location>
        <begin position="34"/>
        <end position="54"/>
    </location>
</feature>
<dbReference type="EMBL" id="LCTW02000146">
    <property type="protein sequence ID" value="KXX77784.1"/>
    <property type="molecule type" value="Genomic_DNA"/>
</dbReference>
<name>A0A175W442_9PEZI</name>
<accession>A0A175W442</accession>
<dbReference type="VEuPathDB" id="FungiDB:MMYC01_204789"/>
<feature type="region of interest" description="Disordered" evidence="1">
    <location>
        <begin position="34"/>
        <end position="56"/>
    </location>
</feature>
<reference evidence="2 3" key="1">
    <citation type="journal article" date="2016" name="Genome Announc.">
        <title>Genome Sequence of Madurella mycetomatis mm55, Isolated from a Human Mycetoma Case in Sudan.</title>
        <authorList>
            <person name="Smit S."/>
            <person name="Derks M.F."/>
            <person name="Bervoets S."/>
            <person name="Fahal A."/>
            <person name="van Leeuwen W."/>
            <person name="van Belkum A."/>
            <person name="van de Sande W.W."/>
        </authorList>
    </citation>
    <scope>NUCLEOTIDE SEQUENCE [LARGE SCALE GENOMIC DNA]</scope>
    <source>
        <strain evidence="3">mm55</strain>
    </source>
</reference>
<feature type="region of interest" description="Disordered" evidence="1">
    <location>
        <begin position="388"/>
        <end position="424"/>
    </location>
</feature>
<keyword evidence="3" id="KW-1185">Reference proteome</keyword>